<feature type="transmembrane region" description="Helical" evidence="1">
    <location>
        <begin position="6"/>
        <end position="26"/>
    </location>
</feature>
<dbReference type="PANTHER" id="PTHR30383">
    <property type="entry name" value="THIOESTERASE 1/PROTEASE 1/LYSOPHOSPHOLIPASE L1"/>
    <property type="match status" value="1"/>
</dbReference>
<feature type="domain" description="SGNH hydrolase-type esterase" evidence="2">
    <location>
        <begin position="66"/>
        <end position="223"/>
    </location>
</feature>
<keyword evidence="1" id="KW-0812">Transmembrane</keyword>
<dbReference type="InterPro" id="IPR013830">
    <property type="entry name" value="SGNH_hydro"/>
</dbReference>
<dbReference type="RefSeq" id="WP_099150214.1">
    <property type="nucleotide sequence ID" value="NZ_PDUD01000018.1"/>
</dbReference>
<evidence type="ECO:0000256" key="1">
    <source>
        <dbReference type="SAM" id="Phobius"/>
    </source>
</evidence>
<evidence type="ECO:0000313" key="4">
    <source>
        <dbReference type="Proteomes" id="UP000223913"/>
    </source>
</evidence>
<reference evidence="3 4" key="1">
    <citation type="submission" date="2017-10" db="EMBL/GenBank/DDBJ databases">
        <title>The draft genome sequence of Lewinella nigricans NBRC 102662.</title>
        <authorList>
            <person name="Wang K."/>
        </authorList>
    </citation>
    <scope>NUCLEOTIDE SEQUENCE [LARGE SCALE GENOMIC DNA]</scope>
    <source>
        <strain evidence="3 4">NBRC 102662</strain>
    </source>
</reference>
<dbReference type="InterPro" id="IPR036514">
    <property type="entry name" value="SGNH_hydro_sf"/>
</dbReference>
<dbReference type="GO" id="GO:0004622">
    <property type="term" value="F:phosphatidylcholine lysophospholipase activity"/>
    <property type="evidence" value="ECO:0007669"/>
    <property type="project" value="TreeGrafter"/>
</dbReference>
<proteinExistence type="predicted"/>
<dbReference type="Pfam" id="PF13472">
    <property type="entry name" value="Lipase_GDSL_2"/>
    <property type="match status" value="1"/>
</dbReference>
<organism evidence="3 4">
    <name type="scientific">Flavilitoribacter nigricans (strain ATCC 23147 / DSM 23189 / NBRC 102662 / NCIMB 1420 / SS-2)</name>
    <name type="common">Lewinella nigricans</name>
    <dbReference type="NCBI Taxonomy" id="1122177"/>
    <lineage>
        <taxon>Bacteria</taxon>
        <taxon>Pseudomonadati</taxon>
        <taxon>Bacteroidota</taxon>
        <taxon>Saprospiria</taxon>
        <taxon>Saprospirales</taxon>
        <taxon>Lewinellaceae</taxon>
        <taxon>Flavilitoribacter</taxon>
    </lineage>
</organism>
<dbReference type="PANTHER" id="PTHR30383:SF5">
    <property type="entry name" value="SGNH HYDROLASE-TYPE ESTERASE DOMAIN-CONTAINING PROTEIN"/>
    <property type="match status" value="1"/>
</dbReference>
<dbReference type="InterPro" id="IPR051532">
    <property type="entry name" value="Ester_Hydrolysis_Enzymes"/>
</dbReference>
<dbReference type="SUPFAM" id="SSF52266">
    <property type="entry name" value="SGNH hydrolase"/>
    <property type="match status" value="1"/>
</dbReference>
<dbReference type="Gene3D" id="3.40.50.1110">
    <property type="entry name" value="SGNH hydrolase"/>
    <property type="match status" value="1"/>
</dbReference>
<evidence type="ECO:0000313" key="3">
    <source>
        <dbReference type="EMBL" id="PHN06230.1"/>
    </source>
</evidence>
<keyword evidence="1" id="KW-1133">Transmembrane helix</keyword>
<dbReference type="AlphaFoldDB" id="A0A2D0NCX9"/>
<dbReference type="EMBL" id="PDUD01000018">
    <property type="protein sequence ID" value="PHN06230.1"/>
    <property type="molecule type" value="Genomic_DNA"/>
</dbReference>
<sequence>MKRKYLLWLSLALNGIGLMAAGYVIYRLGGWNFFRYRLEQRGVAAEYEHRKSLYEIMQSDTASIVFLGNSLTAYCDWAELLGNPKIKNRGIPGDRINGVLDRLEDIIRLEPDQLFLMIGINDLLFDDPVSVSNKYRKLVDRLQKEIPGCQLHLKSVLPVNNQVRNTFINNEDVQVVNEAIEQLARDRSIPFIDLRPLLCDPSGQLNAAYTEDGVHLNGPAYKIWAAEVEKYLR</sequence>
<keyword evidence="4" id="KW-1185">Reference proteome</keyword>
<name>A0A2D0NCX9_FLAN2</name>
<dbReference type="Proteomes" id="UP000223913">
    <property type="component" value="Unassembled WGS sequence"/>
</dbReference>
<protein>
    <submittedName>
        <fullName evidence="3">G-D-S-L family lipolytic protein</fullName>
    </submittedName>
</protein>
<accession>A0A2D0NCX9</accession>
<gene>
    <name evidence="3" type="ORF">CRP01_11660</name>
</gene>
<comment type="caution">
    <text evidence="3">The sequence shown here is derived from an EMBL/GenBank/DDBJ whole genome shotgun (WGS) entry which is preliminary data.</text>
</comment>
<keyword evidence="1" id="KW-0472">Membrane</keyword>
<evidence type="ECO:0000259" key="2">
    <source>
        <dbReference type="Pfam" id="PF13472"/>
    </source>
</evidence>
<dbReference type="OrthoDB" id="9790057at2"/>